<proteinExistence type="predicted"/>
<comment type="caution">
    <text evidence="1">The sequence shown here is derived from an EMBL/GenBank/DDBJ whole genome shotgun (WGS) entry which is preliminary data.</text>
</comment>
<dbReference type="AlphaFoldDB" id="A0A9E3LVB6"/>
<organism evidence="1 2">
    <name type="scientific">Pelatocladus maniniholoensis HA4357-MV3</name>
    <dbReference type="NCBI Taxonomy" id="1117104"/>
    <lineage>
        <taxon>Bacteria</taxon>
        <taxon>Bacillati</taxon>
        <taxon>Cyanobacteriota</taxon>
        <taxon>Cyanophyceae</taxon>
        <taxon>Nostocales</taxon>
        <taxon>Nostocaceae</taxon>
        <taxon>Pelatocladus</taxon>
    </lineage>
</organism>
<sequence>MAYTPESQVKLYAGVTGKRDIYTPESQVKLYAGVTGQFLDSLQRQPFKKLSQKTIRRSHR</sequence>
<dbReference type="Proteomes" id="UP000813215">
    <property type="component" value="Unassembled WGS sequence"/>
</dbReference>
<gene>
    <name evidence="1" type="ORF">KME28_22920</name>
</gene>
<accession>A0A9E3LVB6</accession>
<evidence type="ECO:0000313" key="2">
    <source>
        <dbReference type="Proteomes" id="UP000813215"/>
    </source>
</evidence>
<dbReference type="EMBL" id="JAHHHW010000132">
    <property type="protein sequence ID" value="MBW4434488.1"/>
    <property type="molecule type" value="Genomic_DNA"/>
</dbReference>
<evidence type="ECO:0000313" key="1">
    <source>
        <dbReference type="EMBL" id="MBW4434488.1"/>
    </source>
</evidence>
<name>A0A9E3LVB6_9NOST</name>
<protein>
    <submittedName>
        <fullName evidence="1">Uncharacterized protein</fullName>
    </submittedName>
</protein>
<reference evidence="1" key="2">
    <citation type="journal article" date="2022" name="Microbiol. Resour. Announc.">
        <title>Metagenome Sequencing to Explore Phylogenomics of Terrestrial Cyanobacteria.</title>
        <authorList>
            <person name="Ward R.D."/>
            <person name="Stajich J.E."/>
            <person name="Johansen J.R."/>
            <person name="Huntemann M."/>
            <person name="Clum A."/>
            <person name="Foster B."/>
            <person name="Foster B."/>
            <person name="Roux S."/>
            <person name="Palaniappan K."/>
            <person name="Varghese N."/>
            <person name="Mukherjee S."/>
            <person name="Reddy T.B.K."/>
            <person name="Daum C."/>
            <person name="Copeland A."/>
            <person name="Chen I.A."/>
            <person name="Ivanova N.N."/>
            <person name="Kyrpides N.C."/>
            <person name="Shapiro N."/>
            <person name="Eloe-Fadrosh E.A."/>
            <person name="Pietrasiak N."/>
        </authorList>
    </citation>
    <scope>NUCLEOTIDE SEQUENCE</scope>
    <source>
        <strain evidence="1">HA4357-MV3</strain>
    </source>
</reference>
<reference evidence="1" key="1">
    <citation type="submission" date="2021-05" db="EMBL/GenBank/DDBJ databases">
        <authorList>
            <person name="Pietrasiak N."/>
            <person name="Ward R."/>
            <person name="Stajich J.E."/>
            <person name="Kurbessoian T."/>
        </authorList>
    </citation>
    <scope>NUCLEOTIDE SEQUENCE</scope>
    <source>
        <strain evidence="1">HA4357-MV3</strain>
    </source>
</reference>